<dbReference type="SUPFAM" id="SSF51445">
    <property type="entry name" value="(Trans)glycosidases"/>
    <property type="match status" value="1"/>
</dbReference>
<dbReference type="Gene3D" id="3.20.20.80">
    <property type="entry name" value="Glycosidases"/>
    <property type="match status" value="1"/>
</dbReference>
<keyword evidence="3" id="KW-1185">Reference proteome</keyword>
<comment type="caution">
    <text evidence="2">The sequence shown here is derived from an EMBL/GenBank/DDBJ whole genome shotgun (WGS) entry which is preliminary data.</text>
</comment>
<evidence type="ECO:0000313" key="3">
    <source>
        <dbReference type="Proteomes" id="UP000555103"/>
    </source>
</evidence>
<dbReference type="AlphaFoldDB" id="A0A840CKJ3"/>
<proteinExistence type="predicted"/>
<keyword evidence="1" id="KW-0732">Signal</keyword>
<dbReference type="Pfam" id="PF16141">
    <property type="entry name" value="GH18_BT1044-like"/>
    <property type="match status" value="1"/>
</dbReference>
<evidence type="ECO:0008006" key="4">
    <source>
        <dbReference type="Google" id="ProtNLM"/>
    </source>
</evidence>
<dbReference type="PROSITE" id="PS51257">
    <property type="entry name" value="PROKAR_LIPOPROTEIN"/>
    <property type="match status" value="1"/>
</dbReference>
<sequence length="338" mass="38204">MKAIKYILALIVVAGSLASCDTDIEAGTIQEPYTYSDLYYQNLREYKSTMYDREIAFGWFAQYGAQNSLGVRFMGLPDSLDICSMWGGIPAKENTAIWEEIRFVQKVKGTKMLAVAITRIDSETNEKEFKIAYDAAKAMPTGDERDAAILKSIEMYAEYFLDQVFDNELDGFDADYEPEGDFLSGSYFEHFYKHMAKYMGPNPDITKEERLALIKERYGQEIASQEGICDKMLNIDQTSTSMTSLIAYSNYCFLQAYGGGTSAGSWPTEKVVFCCNMGDNWQGTMSTMYTQARSKPATGRKGGFGAFFIHRDYNVHENNPTPYGRFKECIQIQNPAVH</sequence>
<dbReference type="InterPro" id="IPR032320">
    <property type="entry name" value="GH18_BT1044-like"/>
</dbReference>
<evidence type="ECO:0000313" key="2">
    <source>
        <dbReference type="EMBL" id="MBB4036500.1"/>
    </source>
</evidence>
<dbReference type="EMBL" id="JACIEP010000008">
    <property type="protein sequence ID" value="MBB4036500.1"/>
    <property type="molecule type" value="Genomic_DNA"/>
</dbReference>
<protein>
    <recommendedName>
        <fullName evidence="4">Glycosyl hydrolase</fullName>
    </recommendedName>
</protein>
<reference evidence="2 3" key="1">
    <citation type="submission" date="2020-08" db="EMBL/GenBank/DDBJ databases">
        <title>Genomic Encyclopedia of Type Strains, Phase IV (KMG-IV): sequencing the most valuable type-strain genomes for metagenomic binning, comparative biology and taxonomic classification.</title>
        <authorList>
            <person name="Goeker M."/>
        </authorList>
    </citation>
    <scope>NUCLEOTIDE SEQUENCE [LARGE SCALE GENOMIC DNA]</scope>
    <source>
        <strain evidence="2 3">DSM 104969</strain>
    </source>
</reference>
<accession>A0A840CKJ3</accession>
<evidence type="ECO:0000256" key="1">
    <source>
        <dbReference type="SAM" id="SignalP"/>
    </source>
</evidence>
<organism evidence="2 3">
    <name type="scientific">Dysgonomonas hofstadii</name>
    <dbReference type="NCBI Taxonomy" id="637886"/>
    <lineage>
        <taxon>Bacteria</taxon>
        <taxon>Pseudomonadati</taxon>
        <taxon>Bacteroidota</taxon>
        <taxon>Bacteroidia</taxon>
        <taxon>Bacteroidales</taxon>
        <taxon>Dysgonomonadaceae</taxon>
        <taxon>Dysgonomonas</taxon>
    </lineage>
</organism>
<dbReference type="Proteomes" id="UP000555103">
    <property type="component" value="Unassembled WGS sequence"/>
</dbReference>
<feature type="chain" id="PRO_5032909219" description="Glycosyl hydrolase" evidence="1">
    <location>
        <begin position="19"/>
        <end position="338"/>
    </location>
</feature>
<dbReference type="RefSeq" id="WP_183307402.1">
    <property type="nucleotide sequence ID" value="NZ_JACIEP010000008.1"/>
</dbReference>
<gene>
    <name evidence="2" type="ORF">GGR21_002406</name>
</gene>
<name>A0A840CKJ3_9BACT</name>
<dbReference type="InterPro" id="IPR017853">
    <property type="entry name" value="GH"/>
</dbReference>
<feature type="signal peptide" evidence="1">
    <location>
        <begin position="1"/>
        <end position="18"/>
    </location>
</feature>